<feature type="compositionally biased region" description="Basic and acidic residues" evidence="13">
    <location>
        <begin position="1123"/>
        <end position="1137"/>
    </location>
</feature>
<evidence type="ECO:0000313" key="17">
    <source>
        <dbReference type="Proteomes" id="UP000298787"/>
    </source>
</evidence>
<dbReference type="EMBL" id="CM014099">
    <property type="protein sequence ID" value="TKS91054.1"/>
    <property type="molecule type" value="Genomic_DNA"/>
</dbReference>
<name>A0A4U5VR10_COLLU</name>
<dbReference type="InterPro" id="IPR001507">
    <property type="entry name" value="ZP_dom"/>
</dbReference>
<gene>
    <name evidence="16" type="ORF">D9C73_025188</name>
</gene>
<dbReference type="Pfam" id="PF21800">
    <property type="entry name" value="KH_KRR1_2nd"/>
    <property type="match status" value="1"/>
</dbReference>
<evidence type="ECO:0000256" key="7">
    <source>
        <dbReference type="ARBA" id="ARBA00023157"/>
    </source>
</evidence>
<keyword evidence="6" id="KW-0694">RNA-binding</keyword>
<dbReference type="FunFam" id="3.30.1370.10:FF:000014">
    <property type="entry name" value="KRR1 small subunit processome component"/>
    <property type="match status" value="1"/>
</dbReference>
<dbReference type="PANTHER" id="PTHR12581:SF0">
    <property type="entry name" value="KRR1 SMALL SUBUNIT PROCESSOME COMPONENT HOMOLOG"/>
    <property type="match status" value="1"/>
</dbReference>
<feature type="compositionally biased region" description="Basic and acidic residues" evidence="13">
    <location>
        <begin position="1100"/>
        <end position="1114"/>
    </location>
</feature>
<evidence type="ECO:0000256" key="3">
    <source>
        <dbReference type="ARBA" id="ARBA00020053"/>
    </source>
</evidence>
<dbReference type="CDD" id="cd22393">
    <property type="entry name" value="KH-I_KRR1_rpt1"/>
    <property type="match status" value="1"/>
</dbReference>
<keyword evidence="9" id="KW-0687">Ribonucleoprotein</keyword>
<organism evidence="16 17">
    <name type="scientific">Collichthys lucidus</name>
    <name type="common">Big head croaker</name>
    <name type="synonym">Sciaena lucida</name>
    <dbReference type="NCBI Taxonomy" id="240159"/>
    <lineage>
        <taxon>Eukaryota</taxon>
        <taxon>Metazoa</taxon>
        <taxon>Chordata</taxon>
        <taxon>Craniata</taxon>
        <taxon>Vertebrata</taxon>
        <taxon>Euteleostomi</taxon>
        <taxon>Actinopterygii</taxon>
        <taxon>Neopterygii</taxon>
        <taxon>Teleostei</taxon>
        <taxon>Neoteleostei</taxon>
        <taxon>Acanthomorphata</taxon>
        <taxon>Eupercaria</taxon>
        <taxon>Sciaenidae</taxon>
        <taxon>Collichthys</taxon>
    </lineage>
</organism>
<feature type="domain" description="ZP" evidence="15">
    <location>
        <begin position="535"/>
        <end position="789"/>
    </location>
</feature>
<comment type="function">
    <text evidence="11">Part of the small subunit (SSU) processome, first precursor of the small eukaryotic ribosomal subunit. During the assembly of the SSU processome in the nucleolus, many ribosome biogenesis factors, an RNA chaperone and ribosomal proteins associate with the nascent pre-rRNA and work in concert to generate RNA folding, modifications, rearrangements and cleavage as well as targeted degradation of pre-ribosomal RNA by the RNA exosome.</text>
</comment>
<dbReference type="InterPro" id="IPR003961">
    <property type="entry name" value="FN3_dom"/>
</dbReference>
<dbReference type="CDD" id="cd22394">
    <property type="entry name" value="KH-I_KRR1_rpt2"/>
    <property type="match status" value="1"/>
</dbReference>
<dbReference type="Gene3D" id="3.30.1370.10">
    <property type="entry name" value="K Homology domain, type 1"/>
    <property type="match status" value="2"/>
</dbReference>
<dbReference type="InterPro" id="IPR048548">
    <property type="entry name" value="KRR1-like_KH2"/>
</dbReference>
<protein>
    <recommendedName>
        <fullName evidence="3">KRR1 small subunit processome component homolog</fullName>
    </recommendedName>
    <alternativeName>
        <fullName evidence="10">KRR-R motif-containing protein 1</fullName>
    </alternativeName>
</protein>
<keyword evidence="17" id="KW-1185">Reference proteome</keyword>
<evidence type="ECO:0000256" key="1">
    <source>
        <dbReference type="ARBA" id="ARBA00004604"/>
    </source>
</evidence>
<dbReference type="Gene3D" id="2.60.40.10">
    <property type="entry name" value="Immunoglobulins"/>
    <property type="match status" value="2"/>
</dbReference>
<evidence type="ECO:0000256" key="11">
    <source>
        <dbReference type="ARBA" id="ARBA00035000"/>
    </source>
</evidence>
<dbReference type="Gene3D" id="2.60.40.3210">
    <property type="entry name" value="Zona pellucida, ZP-N domain"/>
    <property type="match status" value="1"/>
</dbReference>
<dbReference type="PANTHER" id="PTHR12581">
    <property type="entry name" value="HIV-1 REV BINDING PROTEIN 2, 3"/>
    <property type="match status" value="1"/>
</dbReference>
<evidence type="ECO:0000256" key="5">
    <source>
        <dbReference type="ARBA" id="ARBA00022552"/>
    </source>
</evidence>
<keyword evidence="7" id="KW-1015">Disulfide bond</keyword>
<evidence type="ECO:0000256" key="13">
    <source>
        <dbReference type="SAM" id="MobiDB-lite"/>
    </source>
</evidence>
<dbReference type="SMART" id="SM00241">
    <property type="entry name" value="ZP"/>
    <property type="match status" value="1"/>
</dbReference>
<dbReference type="InterPro" id="IPR055355">
    <property type="entry name" value="ZP-C"/>
</dbReference>
<sequence>MLDEQGQCSGKGFLELLRPSEVFACENGTLFFHQDENFFLAIGHTKRHPVKLESRTTSMLLVSWVENRPAVSNSHTVTLYHTELSSYNTLSTDATIKNHYRFTALDSCSPYVACVEIAGSHLFTCLSTITDPDIPKDFEVTSWNSSSISLSWDCPENRKFSLFLLTAFYLNGTDHVTEEVPLWVNEDSFILSELQPCSRIKFGLQTVCQAGMESRYSKMVLNDGNSIHSSINALHQSLFGPDNYTLSWKVRSTSSISMFRVYHEGELQGTTLITNYTVRELLPCKQYQAKVVALCGDGILMSSKTVTAHTGPHGVSELQYQSNNSTARWKPSSTHHPAMAFLYELSLQNGTILQRSRVTGTQLPLPGLQEGKSYILYVWEECGGHWESERSHVFFKGVDSSLTLLGMAIGRSLEQQLESKFSGMILTMVVPWSLPEDLQDDASESRAAMGKIFKDKLQKLLKGFDRPARIELVTFDPANEPDKTEILFVSFDASKTEHVPLPVKDQLNYIRSLNATDVTVTDGVIHWDEKGLFSQCLAKLATGGIAKPYLTSHMGGNVDVKLNDGRCAVDEGDVFYYFRASQKASECGTERRVNKTHIEFQNTLTVTLTKEQTITRRDLKVIWKCVYPRHYVRNAHVSMDLEWLSSLSLVKYSPSLELGLTMNLYTDVSYVNGYRHVKALELDDTLFFQVALQTNNTFASEMLLQVESCWATESTDPQDSVQGVLLQNSCPVDKTFHWLSVNGAAQRSRFSVQMFTMPKGQPFYIHCLANICGPDEDCVKNCTNKHRTKKSVSQEHRMGKRAAVVSVGPLVVNERVKSGVPSSSLDESELLTVPDGWKEPTFSRDDNPRGLLEESSFATLFPKYREAYLKECWPLVEKALGEAHIKASLDLIEGSITVCTTKKTFDPYAIVRARDLIKLLARSVPFEQAVRILQDDMACDIIKIGTLVRNRERFVKRRQRLIGPKGSTLKALELLTSCYVMVQGNTVSALGPFNGLKEVRKVVMDTMKNIHPIYNIKTLMIKRELSKDPDLRMQSWERFLPKFRHKNLAKRREPKKKKCEEGVDKELATGEFFLRESVKKRKKMEEIKVKQAEALTKKQEERNKAFIPPKEKPLMKKTTKAPTEGKLDIEAIKEQSEKSQNQETGSSTGEPSASNQRHHRQKEKEQGKKQRLNHARTPPLMEHGPCDMVFVGRSCWTESGLK</sequence>
<comment type="similarity">
    <text evidence="2">Belongs to the KRR1 family.</text>
</comment>
<evidence type="ECO:0000256" key="4">
    <source>
        <dbReference type="ARBA" id="ARBA00022517"/>
    </source>
</evidence>
<dbReference type="InterPro" id="IPR048549">
    <property type="entry name" value="KRR1-like_KH2_euk"/>
</dbReference>
<evidence type="ECO:0000256" key="8">
    <source>
        <dbReference type="ARBA" id="ARBA00023242"/>
    </source>
</evidence>
<evidence type="ECO:0000259" key="15">
    <source>
        <dbReference type="PROSITE" id="PS51034"/>
    </source>
</evidence>
<evidence type="ECO:0000256" key="2">
    <source>
        <dbReference type="ARBA" id="ARBA00009344"/>
    </source>
</evidence>
<evidence type="ECO:0000256" key="9">
    <source>
        <dbReference type="ARBA" id="ARBA00023274"/>
    </source>
</evidence>
<dbReference type="InterPro" id="IPR004087">
    <property type="entry name" value="KH_dom"/>
</dbReference>
<dbReference type="GO" id="GO:0003723">
    <property type="term" value="F:RNA binding"/>
    <property type="evidence" value="ECO:0007669"/>
    <property type="project" value="UniProtKB-KW"/>
</dbReference>
<dbReference type="FunFam" id="3.30.1370.10:FF:000011">
    <property type="entry name" value="KRR1 small subunit processome component"/>
    <property type="match status" value="1"/>
</dbReference>
<dbReference type="Proteomes" id="UP000298787">
    <property type="component" value="Chromosome 22"/>
</dbReference>
<keyword evidence="8" id="KW-0539">Nucleus</keyword>
<dbReference type="InterPro" id="IPR042235">
    <property type="entry name" value="ZP-C_dom"/>
</dbReference>
<keyword evidence="5" id="KW-0698">rRNA processing</keyword>
<dbReference type="SMART" id="SM00060">
    <property type="entry name" value="FN3"/>
    <property type="match status" value="3"/>
</dbReference>
<comment type="subunit">
    <text evidence="12">Part of the small subunit (SSU) processome, composed of more than 70 proteins and the RNA chaperone small nucleolar RNA (snoRNA) U3.</text>
</comment>
<dbReference type="InterPro" id="IPR036116">
    <property type="entry name" value="FN3_sf"/>
</dbReference>
<dbReference type="SUPFAM" id="SSF49265">
    <property type="entry name" value="Fibronectin type III"/>
    <property type="match status" value="2"/>
</dbReference>
<dbReference type="PROSITE" id="PS51034">
    <property type="entry name" value="ZP_2"/>
    <property type="match status" value="1"/>
</dbReference>
<dbReference type="InterPro" id="IPR024166">
    <property type="entry name" value="rRNA_assembly_KRR1"/>
</dbReference>
<dbReference type="Pfam" id="PF00100">
    <property type="entry name" value="Zona_pellucida"/>
    <property type="match status" value="1"/>
</dbReference>
<dbReference type="InterPro" id="IPR013783">
    <property type="entry name" value="Ig-like_fold"/>
</dbReference>
<feature type="region of interest" description="Disordered" evidence="13">
    <location>
        <begin position="1100"/>
        <end position="1187"/>
    </location>
</feature>
<dbReference type="Pfam" id="PF17903">
    <property type="entry name" value="KH_KRR1_1st"/>
    <property type="match status" value="1"/>
</dbReference>
<dbReference type="GO" id="GO:0032040">
    <property type="term" value="C:small-subunit processome"/>
    <property type="evidence" value="ECO:0007669"/>
    <property type="project" value="TreeGrafter"/>
</dbReference>
<dbReference type="InterPro" id="IPR036612">
    <property type="entry name" value="KH_dom_type_1_sf"/>
</dbReference>
<dbReference type="SUPFAM" id="SSF54791">
    <property type="entry name" value="Eukaryotic type KH-domain (KH-domain type I)"/>
    <property type="match status" value="1"/>
</dbReference>
<proteinExistence type="inferred from homology"/>
<dbReference type="STRING" id="240159.A0A4U5VR10"/>
<accession>A0A4U5VR10</accession>
<dbReference type="Gene3D" id="2.60.40.4100">
    <property type="entry name" value="Zona pellucida, ZP-C domain"/>
    <property type="match status" value="1"/>
</dbReference>
<dbReference type="SMART" id="SM00322">
    <property type="entry name" value="KH"/>
    <property type="match status" value="1"/>
</dbReference>
<dbReference type="InterPro" id="IPR048550">
    <property type="entry name" value="KRR1-like_KH1_euk"/>
</dbReference>
<keyword evidence="4" id="KW-0690">Ribosome biogenesis</keyword>
<evidence type="ECO:0000313" key="16">
    <source>
        <dbReference type="EMBL" id="TKS91054.1"/>
    </source>
</evidence>
<dbReference type="InterPro" id="IPR041174">
    <property type="entry name" value="KRR1-like_KH1"/>
</dbReference>
<evidence type="ECO:0000256" key="10">
    <source>
        <dbReference type="ARBA" id="ARBA00032993"/>
    </source>
</evidence>
<dbReference type="AlphaFoldDB" id="A0A4U5VR10"/>
<evidence type="ECO:0000256" key="12">
    <source>
        <dbReference type="ARBA" id="ARBA00035020"/>
    </source>
</evidence>
<evidence type="ECO:0000259" key="14">
    <source>
        <dbReference type="PROSITE" id="PS50853"/>
    </source>
</evidence>
<reference evidence="16 17" key="1">
    <citation type="submission" date="2019-01" db="EMBL/GenBank/DDBJ databases">
        <title>Genome Assembly of Collichthys lucidus.</title>
        <authorList>
            <person name="Cai M."/>
            <person name="Xiao S."/>
        </authorList>
    </citation>
    <scope>NUCLEOTIDE SEQUENCE [LARGE SCALE GENOMIC DNA]</scope>
    <source>
        <strain evidence="16">JT15FE1705JMU</strain>
        <tissue evidence="16">Muscle</tissue>
    </source>
</reference>
<feature type="domain" description="Fibronectin type-III" evidence="14">
    <location>
        <begin position="134"/>
        <end position="230"/>
    </location>
</feature>
<dbReference type="GO" id="GO:0006364">
    <property type="term" value="P:rRNA processing"/>
    <property type="evidence" value="ECO:0007669"/>
    <property type="project" value="UniProtKB-KW"/>
</dbReference>
<dbReference type="PROSITE" id="PS50853">
    <property type="entry name" value="FN3"/>
    <property type="match status" value="1"/>
</dbReference>
<comment type="subcellular location">
    <subcellularLocation>
        <location evidence="1">Nucleus</location>
        <location evidence="1">Nucleolus</location>
    </subcellularLocation>
</comment>
<evidence type="ECO:0000256" key="6">
    <source>
        <dbReference type="ARBA" id="ARBA00022884"/>
    </source>
</evidence>
<feature type="compositionally biased region" description="Polar residues" evidence="13">
    <location>
        <begin position="1138"/>
        <end position="1155"/>
    </location>
</feature>